<dbReference type="Proteomes" id="UP000199041">
    <property type="component" value="Unassembled WGS sequence"/>
</dbReference>
<dbReference type="RefSeq" id="WP_091398630.1">
    <property type="nucleotide sequence ID" value="NZ_FNQY01000013.1"/>
</dbReference>
<dbReference type="InterPro" id="IPR019885">
    <property type="entry name" value="Tscrpt_reg_HTH_AsnC-type_CS"/>
</dbReference>
<evidence type="ECO:0000256" key="1">
    <source>
        <dbReference type="ARBA" id="ARBA00023015"/>
    </source>
</evidence>
<dbReference type="GO" id="GO:0043565">
    <property type="term" value="F:sequence-specific DNA binding"/>
    <property type="evidence" value="ECO:0007669"/>
    <property type="project" value="InterPro"/>
</dbReference>
<sequence length="151" mass="17116">MDQFDKQILAILQKDNQTPQRDIGERVGLSAAAVQRRIKRMRADGVIQADIAVLNRESMGSPITLMVEVFLDSEKIEEIDAVKKLFLSASEVQQCYYVTGESDFMLVIVVASMTEYEKLTRKLFFGSKNVRRFRTIIVMGVEKLGLEVPIV</sequence>
<dbReference type="GO" id="GO:0043200">
    <property type="term" value="P:response to amino acid"/>
    <property type="evidence" value="ECO:0007669"/>
    <property type="project" value="TreeGrafter"/>
</dbReference>
<gene>
    <name evidence="5" type="ORF">SAMN05192529_11361</name>
</gene>
<evidence type="ECO:0000256" key="2">
    <source>
        <dbReference type="ARBA" id="ARBA00023125"/>
    </source>
</evidence>
<dbReference type="PROSITE" id="PS50956">
    <property type="entry name" value="HTH_ASNC_2"/>
    <property type="match status" value="1"/>
</dbReference>
<accession>A0A1H4A5W0</accession>
<dbReference type="InterPro" id="IPR036390">
    <property type="entry name" value="WH_DNA-bd_sf"/>
</dbReference>
<proteinExistence type="predicted"/>
<dbReference type="PRINTS" id="PR00033">
    <property type="entry name" value="HTHASNC"/>
</dbReference>
<dbReference type="PROSITE" id="PS00519">
    <property type="entry name" value="HTH_ASNC_1"/>
    <property type="match status" value="1"/>
</dbReference>
<dbReference type="PANTHER" id="PTHR30154:SF34">
    <property type="entry name" value="TRANSCRIPTIONAL REGULATOR AZLB"/>
    <property type="match status" value="1"/>
</dbReference>
<dbReference type="InterPro" id="IPR019887">
    <property type="entry name" value="Tscrpt_reg_AsnC/Lrp_C"/>
</dbReference>
<dbReference type="CDD" id="cd00090">
    <property type="entry name" value="HTH_ARSR"/>
    <property type="match status" value="1"/>
</dbReference>
<dbReference type="InterPro" id="IPR000485">
    <property type="entry name" value="AsnC-type_HTH_dom"/>
</dbReference>
<dbReference type="InterPro" id="IPR011991">
    <property type="entry name" value="ArsR-like_HTH"/>
</dbReference>
<feature type="domain" description="HTH asnC-type" evidence="4">
    <location>
        <begin position="1"/>
        <end position="62"/>
    </location>
</feature>
<dbReference type="Gene3D" id="1.10.10.10">
    <property type="entry name" value="Winged helix-like DNA-binding domain superfamily/Winged helix DNA-binding domain"/>
    <property type="match status" value="1"/>
</dbReference>
<keyword evidence="1" id="KW-0805">Transcription regulation</keyword>
<dbReference type="SUPFAM" id="SSF54909">
    <property type="entry name" value="Dimeric alpha+beta barrel"/>
    <property type="match status" value="1"/>
</dbReference>
<keyword evidence="6" id="KW-1185">Reference proteome</keyword>
<dbReference type="EMBL" id="FNQY01000013">
    <property type="protein sequence ID" value="SEA30982.1"/>
    <property type="molecule type" value="Genomic_DNA"/>
</dbReference>
<evidence type="ECO:0000259" key="4">
    <source>
        <dbReference type="PROSITE" id="PS50956"/>
    </source>
</evidence>
<keyword evidence="2 5" id="KW-0238">DNA-binding</keyword>
<evidence type="ECO:0000313" key="5">
    <source>
        <dbReference type="EMBL" id="SEA30982.1"/>
    </source>
</evidence>
<evidence type="ECO:0000313" key="6">
    <source>
        <dbReference type="Proteomes" id="UP000199041"/>
    </source>
</evidence>
<keyword evidence="3" id="KW-0804">Transcription</keyword>
<dbReference type="SMART" id="SM00344">
    <property type="entry name" value="HTH_ASNC"/>
    <property type="match status" value="1"/>
</dbReference>
<organism evidence="5 6">
    <name type="scientific">Arachidicoccus rhizosphaerae</name>
    <dbReference type="NCBI Taxonomy" id="551991"/>
    <lineage>
        <taxon>Bacteria</taxon>
        <taxon>Pseudomonadati</taxon>
        <taxon>Bacteroidota</taxon>
        <taxon>Chitinophagia</taxon>
        <taxon>Chitinophagales</taxon>
        <taxon>Chitinophagaceae</taxon>
        <taxon>Arachidicoccus</taxon>
    </lineage>
</organism>
<dbReference type="OrthoDB" id="9800326at2"/>
<dbReference type="PANTHER" id="PTHR30154">
    <property type="entry name" value="LEUCINE-RESPONSIVE REGULATORY PROTEIN"/>
    <property type="match status" value="1"/>
</dbReference>
<reference evidence="5 6" key="1">
    <citation type="submission" date="2016-10" db="EMBL/GenBank/DDBJ databases">
        <authorList>
            <person name="de Groot N.N."/>
        </authorList>
    </citation>
    <scope>NUCLEOTIDE SEQUENCE [LARGE SCALE GENOMIC DNA]</scope>
    <source>
        <strain evidence="5 6">Vu-144</strain>
    </source>
</reference>
<dbReference type="GO" id="GO:0005829">
    <property type="term" value="C:cytosol"/>
    <property type="evidence" value="ECO:0007669"/>
    <property type="project" value="TreeGrafter"/>
</dbReference>
<dbReference type="InterPro" id="IPR011008">
    <property type="entry name" value="Dimeric_a/b-barrel"/>
</dbReference>
<dbReference type="InterPro" id="IPR036388">
    <property type="entry name" value="WH-like_DNA-bd_sf"/>
</dbReference>
<protein>
    <submittedName>
        <fullName evidence="5">DNA-binding transcriptional regulator, Lrp family</fullName>
    </submittedName>
</protein>
<dbReference type="GO" id="GO:0006355">
    <property type="term" value="P:regulation of DNA-templated transcription"/>
    <property type="evidence" value="ECO:0007669"/>
    <property type="project" value="UniProtKB-ARBA"/>
</dbReference>
<dbReference type="Pfam" id="PF13404">
    <property type="entry name" value="HTH_AsnC-type"/>
    <property type="match status" value="1"/>
</dbReference>
<evidence type="ECO:0000256" key="3">
    <source>
        <dbReference type="ARBA" id="ARBA00023163"/>
    </source>
</evidence>
<dbReference type="Pfam" id="PF01037">
    <property type="entry name" value="AsnC_trans_reg"/>
    <property type="match status" value="1"/>
</dbReference>
<dbReference type="InterPro" id="IPR019888">
    <property type="entry name" value="Tscrpt_reg_AsnC-like"/>
</dbReference>
<dbReference type="AlphaFoldDB" id="A0A1H4A5W0"/>
<dbReference type="Gene3D" id="3.30.70.920">
    <property type="match status" value="1"/>
</dbReference>
<dbReference type="SUPFAM" id="SSF46785">
    <property type="entry name" value="Winged helix' DNA-binding domain"/>
    <property type="match status" value="1"/>
</dbReference>
<dbReference type="STRING" id="551991.SAMN05192529_11361"/>
<name>A0A1H4A5W0_9BACT</name>